<evidence type="ECO:0000313" key="3">
    <source>
        <dbReference type="Proteomes" id="UP000250443"/>
    </source>
</evidence>
<accession>A0A2X2BUI8</accession>
<feature type="transmembrane region" description="Helical" evidence="1">
    <location>
        <begin position="43"/>
        <end position="68"/>
    </location>
</feature>
<keyword evidence="1" id="KW-0472">Membrane</keyword>
<organism evidence="2 3">
    <name type="scientific">Pseudomonas luteola</name>
    <dbReference type="NCBI Taxonomy" id="47886"/>
    <lineage>
        <taxon>Bacteria</taxon>
        <taxon>Pseudomonadati</taxon>
        <taxon>Pseudomonadota</taxon>
        <taxon>Gammaproteobacteria</taxon>
        <taxon>Pseudomonadales</taxon>
        <taxon>Pseudomonadaceae</taxon>
        <taxon>Pseudomonas</taxon>
    </lineage>
</organism>
<dbReference type="EMBL" id="UAUF01000002">
    <property type="protein sequence ID" value="SPZ00042.1"/>
    <property type="molecule type" value="Genomic_DNA"/>
</dbReference>
<name>A0A2X2BUI8_PSELU</name>
<gene>
    <name evidence="2" type="ORF">NCTC11842_00187</name>
</gene>
<sequence>MQSQRQILQSRIANGIASESELEMYRSQTRWAWLVESGLARGIILGSALMLAFCFVLVSFVYGCLIAIGHDGSLLEYLLSVISVWVISSLLLQIHLLTRE</sequence>
<protein>
    <submittedName>
        <fullName evidence="2">Uncharacterized protein</fullName>
    </submittedName>
</protein>
<evidence type="ECO:0000313" key="2">
    <source>
        <dbReference type="EMBL" id="SPZ00042.1"/>
    </source>
</evidence>
<evidence type="ECO:0000256" key="1">
    <source>
        <dbReference type="SAM" id="Phobius"/>
    </source>
</evidence>
<dbReference type="AlphaFoldDB" id="A0A2X2BUI8"/>
<reference evidence="2 3" key="1">
    <citation type="submission" date="2018-06" db="EMBL/GenBank/DDBJ databases">
        <authorList>
            <consortium name="Pathogen Informatics"/>
            <person name="Doyle S."/>
        </authorList>
    </citation>
    <scope>NUCLEOTIDE SEQUENCE [LARGE SCALE GENOMIC DNA]</scope>
    <source>
        <strain evidence="2 3">NCTC11842</strain>
    </source>
</reference>
<proteinExistence type="predicted"/>
<keyword evidence="1" id="KW-0812">Transmembrane</keyword>
<feature type="transmembrane region" description="Helical" evidence="1">
    <location>
        <begin position="74"/>
        <end position="97"/>
    </location>
</feature>
<keyword evidence="1" id="KW-1133">Transmembrane helix</keyword>
<dbReference type="Proteomes" id="UP000250443">
    <property type="component" value="Unassembled WGS sequence"/>
</dbReference>